<proteinExistence type="predicted"/>
<feature type="non-terminal residue" evidence="1">
    <location>
        <position position="1"/>
    </location>
</feature>
<accession>A0ABN7VE94</accession>
<feature type="non-terminal residue" evidence="1">
    <location>
        <position position="51"/>
    </location>
</feature>
<reference evidence="1 2" key="1">
    <citation type="submission" date="2021-06" db="EMBL/GenBank/DDBJ databases">
        <authorList>
            <person name="Kallberg Y."/>
            <person name="Tangrot J."/>
            <person name="Rosling A."/>
        </authorList>
    </citation>
    <scope>NUCLEOTIDE SEQUENCE [LARGE SCALE GENOMIC DNA]</scope>
    <source>
        <strain evidence="1 2">120-4 pot B 10/14</strain>
    </source>
</reference>
<name>A0ABN7VE94_GIGMA</name>
<organism evidence="1 2">
    <name type="scientific">Gigaspora margarita</name>
    <dbReference type="NCBI Taxonomy" id="4874"/>
    <lineage>
        <taxon>Eukaryota</taxon>
        <taxon>Fungi</taxon>
        <taxon>Fungi incertae sedis</taxon>
        <taxon>Mucoromycota</taxon>
        <taxon>Glomeromycotina</taxon>
        <taxon>Glomeromycetes</taxon>
        <taxon>Diversisporales</taxon>
        <taxon>Gigasporaceae</taxon>
        <taxon>Gigaspora</taxon>
    </lineage>
</organism>
<comment type="caution">
    <text evidence="1">The sequence shown here is derived from an EMBL/GenBank/DDBJ whole genome shotgun (WGS) entry which is preliminary data.</text>
</comment>
<evidence type="ECO:0000313" key="2">
    <source>
        <dbReference type="Proteomes" id="UP000789901"/>
    </source>
</evidence>
<gene>
    <name evidence="1" type="ORF">GMARGA_LOCUS17692</name>
</gene>
<keyword evidence="2" id="KW-1185">Reference proteome</keyword>
<evidence type="ECO:0000313" key="1">
    <source>
        <dbReference type="EMBL" id="CAG8762970.1"/>
    </source>
</evidence>
<protein>
    <submittedName>
        <fullName evidence="1">6943_t:CDS:1</fullName>
    </submittedName>
</protein>
<sequence>VGREVSKKERFLGGKGVEKGTVQERKKKVIEERRVFWGRKVIRRGEGCREK</sequence>
<dbReference type="EMBL" id="CAJVQB010013569">
    <property type="protein sequence ID" value="CAG8762970.1"/>
    <property type="molecule type" value="Genomic_DNA"/>
</dbReference>
<dbReference type="Proteomes" id="UP000789901">
    <property type="component" value="Unassembled WGS sequence"/>
</dbReference>